<accession>A0A2Z6SG87</accession>
<dbReference type="EMBL" id="BEXD01003954">
    <property type="protein sequence ID" value="GBC04577.1"/>
    <property type="molecule type" value="Genomic_DNA"/>
</dbReference>
<dbReference type="GO" id="GO:0005524">
    <property type="term" value="F:ATP binding"/>
    <property type="evidence" value="ECO:0007669"/>
    <property type="project" value="UniProtKB-KW"/>
</dbReference>
<dbReference type="InterPro" id="IPR000719">
    <property type="entry name" value="Prot_kinase_dom"/>
</dbReference>
<feature type="domain" description="Protein kinase" evidence="5">
    <location>
        <begin position="84"/>
        <end position="361"/>
    </location>
</feature>
<protein>
    <recommendedName>
        <fullName evidence="5">Protein kinase domain-containing protein</fullName>
    </recommendedName>
</protein>
<keyword evidence="7" id="KW-1185">Reference proteome</keyword>
<evidence type="ECO:0000256" key="2">
    <source>
        <dbReference type="ARBA" id="ARBA00022741"/>
    </source>
</evidence>
<comment type="caution">
    <text evidence="6">The sequence shown here is derived from an EMBL/GenBank/DDBJ whole genome shotgun (WGS) entry which is preliminary data.</text>
</comment>
<keyword evidence="1" id="KW-0808">Transferase</keyword>
<gene>
    <name evidence="6" type="ORF">RclHR1_05750009</name>
</gene>
<keyword evidence="2" id="KW-0547">Nucleotide-binding</keyword>
<dbReference type="InterPro" id="IPR011009">
    <property type="entry name" value="Kinase-like_dom_sf"/>
</dbReference>
<reference evidence="6 7" key="1">
    <citation type="submission" date="2017-11" db="EMBL/GenBank/DDBJ databases">
        <title>The genome of Rhizophagus clarus HR1 reveals common genetic basis of auxotrophy among arbuscular mycorrhizal fungi.</title>
        <authorList>
            <person name="Kobayashi Y."/>
        </authorList>
    </citation>
    <scope>NUCLEOTIDE SEQUENCE [LARGE SCALE GENOMIC DNA]</scope>
    <source>
        <strain evidence="6 7">HR1</strain>
    </source>
</reference>
<dbReference type="AlphaFoldDB" id="A0A2Z6SG87"/>
<evidence type="ECO:0000256" key="4">
    <source>
        <dbReference type="ARBA" id="ARBA00022840"/>
    </source>
</evidence>
<evidence type="ECO:0000313" key="7">
    <source>
        <dbReference type="Proteomes" id="UP000247702"/>
    </source>
</evidence>
<dbReference type="Pfam" id="PF07714">
    <property type="entry name" value="PK_Tyr_Ser-Thr"/>
    <property type="match status" value="1"/>
</dbReference>
<dbReference type="PRINTS" id="PR00109">
    <property type="entry name" value="TYRKINASE"/>
</dbReference>
<dbReference type="SUPFAM" id="SSF56112">
    <property type="entry name" value="Protein kinase-like (PK-like)"/>
    <property type="match status" value="1"/>
</dbReference>
<dbReference type="InterPro" id="IPR051681">
    <property type="entry name" value="Ser/Thr_Kinases-Pseudokinases"/>
</dbReference>
<keyword evidence="3" id="KW-0418">Kinase</keyword>
<keyword evidence="4" id="KW-0067">ATP-binding</keyword>
<name>A0A2Z6SG87_9GLOM</name>
<evidence type="ECO:0000256" key="1">
    <source>
        <dbReference type="ARBA" id="ARBA00022679"/>
    </source>
</evidence>
<dbReference type="PANTHER" id="PTHR44329:SF288">
    <property type="entry name" value="MITOGEN-ACTIVATED PROTEIN KINASE KINASE KINASE 20"/>
    <property type="match status" value="1"/>
</dbReference>
<dbReference type="InterPro" id="IPR001245">
    <property type="entry name" value="Ser-Thr/Tyr_kinase_cat_dom"/>
</dbReference>
<evidence type="ECO:0000256" key="3">
    <source>
        <dbReference type="ARBA" id="ARBA00022777"/>
    </source>
</evidence>
<dbReference type="PANTHER" id="PTHR44329">
    <property type="entry name" value="SERINE/THREONINE-PROTEIN KINASE TNNI3K-RELATED"/>
    <property type="match status" value="1"/>
</dbReference>
<evidence type="ECO:0000259" key="5">
    <source>
        <dbReference type="PROSITE" id="PS50011"/>
    </source>
</evidence>
<proteinExistence type="predicted"/>
<dbReference type="PROSITE" id="PS50011">
    <property type="entry name" value="PROTEIN_KINASE_DOM"/>
    <property type="match status" value="1"/>
</dbReference>
<dbReference type="Proteomes" id="UP000247702">
    <property type="component" value="Unassembled WGS sequence"/>
</dbReference>
<evidence type="ECO:0000313" key="6">
    <source>
        <dbReference type="EMBL" id="GBC04577.1"/>
    </source>
</evidence>
<dbReference type="GO" id="GO:0004674">
    <property type="term" value="F:protein serine/threonine kinase activity"/>
    <property type="evidence" value="ECO:0007669"/>
    <property type="project" value="TreeGrafter"/>
</dbReference>
<organism evidence="6 7">
    <name type="scientific">Rhizophagus clarus</name>
    <dbReference type="NCBI Taxonomy" id="94130"/>
    <lineage>
        <taxon>Eukaryota</taxon>
        <taxon>Fungi</taxon>
        <taxon>Fungi incertae sedis</taxon>
        <taxon>Mucoromycota</taxon>
        <taxon>Glomeromycotina</taxon>
        <taxon>Glomeromycetes</taxon>
        <taxon>Glomerales</taxon>
        <taxon>Glomeraceae</taxon>
        <taxon>Rhizophagus</taxon>
    </lineage>
</organism>
<dbReference type="Gene3D" id="1.10.510.10">
    <property type="entry name" value="Transferase(Phosphotransferase) domain 1"/>
    <property type="match status" value="1"/>
</dbReference>
<sequence length="492" mass="57412">MKQLSISNQSSQEKVKRKRTTCKECRRTRECIEKHEICHVCYNINKILKPKTSGNKVIDDFIRYTQTNYVDKDGKMEFAPYEQFENIEFIASGGFSKIYKATWVDGPINNWCNIKRYTYSISRSHNCTVVLKTLNDLNNITSNDLNELKLYYQIFTENYKSNGVSKYLGITLDPKTKEIMIIMPYYESGDLVHYITNDFYKMNWEKKLDYLFNIVDGLAILHKLGIVHRDLHSGNIFFDKYDVVIGDLGISKSAIESDNDDNEIYGIIPYMAPEIFHRQKYTTASDIYSFGMIMWEFMTGRRPFWNKTHDSELIIRICDGLRPPVVTNAPEGYVELMKECWDPVPKERPTAAEIYNKIKKIKYEENQNPTKINVESADIGPAVINSQETIYNSRSLSKMIQSAMSSRSSRSLSIDSELDPFYYYQRNSTASSTDKRKFENDSVEDDHNEQSIKKSKLLENHDSFTRETELDVRKQSCNNEYITKEFDLDINL</sequence>